<comment type="caution">
    <text evidence="11">The sequence shown here is derived from an EMBL/GenBank/DDBJ whole genome shotgun (WGS) entry which is preliminary data.</text>
</comment>
<dbReference type="HAMAP" id="MF_00083">
    <property type="entry name" value="Pept_tRNA_hydro_bact"/>
    <property type="match status" value="1"/>
</dbReference>
<comment type="catalytic activity">
    <reaction evidence="6 8 9">
        <text>an N-acyl-L-alpha-aminoacyl-tRNA + H2O = an N-acyl-L-amino acid + a tRNA + H(+)</text>
        <dbReference type="Rhea" id="RHEA:54448"/>
        <dbReference type="Rhea" id="RHEA-COMP:10123"/>
        <dbReference type="Rhea" id="RHEA-COMP:13883"/>
        <dbReference type="ChEBI" id="CHEBI:15377"/>
        <dbReference type="ChEBI" id="CHEBI:15378"/>
        <dbReference type="ChEBI" id="CHEBI:59874"/>
        <dbReference type="ChEBI" id="CHEBI:78442"/>
        <dbReference type="ChEBI" id="CHEBI:138191"/>
        <dbReference type="EC" id="3.1.1.29"/>
    </reaction>
</comment>
<evidence type="ECO:0000256" key="9">
    <source>
        <dbReference type="RuleBase" id="RU000673"/>
    </source>
</evidence>
<proteinExistence type="inferred from homology"/>
<comment type="subcellular location">
    <subcellularLocation>
        <location evidence="8">Cytoplasm</location>
    </subcellularLocation>
</comment>
<evidence type="ECO:0000256" key="2">
    <source>
        <dbReference type="ARBA" id="ARBA00022555"/>
    </source>
</evidence>
<evidence type="ECO:0000256" key="4">
    <source>
        <dbReference type="ARBA" id="ARBA00022884"/>
    </source>
</evidence>
<dbReference type="FunFam" id="3.40.50.1470:FF:000001">
    <property type="entry name" value="Peptidyl-tRNA hydrolase"/>
    <property type="match status" value="1"/>
</dbReference>
<dbReference type="GO" id="GO:0004045">
    <property type="term" value="F:peptidyl-tRNA hydrolase activity"/>
    <property type="evidence" value="ECO:0007669"/>
    <property type="project" value="UniProtKB-UniRule"/>
</dbReference>
<feature type="binding site" evidence="8">
    <location>
        <position position="74"/>
    </location>
    <ligand>
        <name>tRNA</name>
        <dbReference type="ChEBI" id="CHEBI:17843"/>
    </ligand>
</feature>
<dbReference type="SUPFAM" id="SSF53178">
    <property type="entry name" value="Peptidyl-tRNA hydrolase-like"/>
    <property type="match status" value="1"/>
</dbReference>
<dbReference type="AlphaFoldDB" id="A0A430FSJ1"/>
<dbReference type="GO" id="GO:0005737">
    <property type="term" value="C:cytoplasm"/>
    <property type="evidence" value="ECO:0007669"/>
    <property type="project" value="UniProtKB-SubCell"/>
</dbReference>
<evidence type="ECO:0000256" key="1">
    <source>
        <dbReference type="ARBA" id="ARBA00013260"/>
    </source>
</evidence>
<dbReference type="OrthoDB" id="9800507at2"/>
<evidence type="ECO:0000256" key="10">
    <source>
        <dbReference type="RuleBase" id="RU004320"/>
    </source>
</evidence>
<reference evidence="11 12" key="1">
    <citation type="submission" date="2018-09" db="EMBL/GenBank/DDBJ databases">
        <title>Characterization of the phylogenetic diversity of five novel species belonging to the genus Bifidobacterium.</title>
        <authorList>
            <person name="Lugli G.A."/>
            <person name="Duranti S."/>
            <person name="Milani C."/>
        </authorList>
    </citation>
    <scope>NUCLEOTIDE SEQUENCE [LARGE SCALE GENOMIC DNA]</scope>
    <source>
        <strain evidence="11 12">2036B</strain>
    </source>
</reference>
<gene>
    <name evidence="8" type="primary">pth</name>
    <name evidence="11" type="ORF">D2E26_0417</name>
</gene>
<dbReference type="Pfam" id="PF01195">
    <property type="entry name" value="Pept_tRNA_hydro"/>
    <property type="match status" value="1"/>
</dbReference>
<evidence type="ECO:0000313" key="12">
    <source>
        <dbReference type="Proteomes" id="UP000287609"/>
    </source>
</evidence>
<dbReference type="CDD" id="cd00462">
    <property type="entry name" value="PTH"/>
    <property type="match status" value="1"/>
</dbReference>
<dbReference type="InterPro" id="IPR001328">
    <property type="entry name" value="Pept_tRNA_hydro"/>
</dbReference>
<comment type="function">
    <text evidence="8">Catalyzes the release of premature peptidyl moieties from peptidyl-tRNA molecules trapped in stalled 50S ribosomal subunits, and thus maintains levels of free tRNAs and 50S ribosomes.</text>
</comment>
<keyword evidence="3 8" id="KW-0378">Hydrolase</keyword>
<keyword evidence="8" id="KW-0963">Cytoplasm</keyword>
<dbReference type="Proteomes" id="UP000287609">
    <property type="component" value="Unassembled WGS sequence"/>
</dbReference>
<evidence type="ECO:0000256" key="6">
    <source>
        <dbReference type="ARBA" id="ARBA00048707"/>
    </source>
</evidence>
<feature type="active site" description="Proton acceptor" evidence="8">
    <location>
        <position position="23"/>
    </location>
</feature>
<dbReference type="InterPro" id="IPR036416">
    <property type="entry name" value="Pept_tRNA_hydro_sf"/>
</dbReference>
<dbReference type="PANTHER" id="PTHR17224:SF1">
    <property type="entry name" value="PEPTIDYL-TRNA HYDROLASE"/>
    <property type="match status" value="1"/>
</dbReference>
<evidence type="ECO:0000256" key="7">
    <source>
        <dbReference type="ARBA" id="ARBA00050038"/>
    </source>
</evidence>
<dbReference type="PANTHER" id="PTHR17224">
    <property type="entry name" value="PEPTIDYL-TRNA HYDROLASE"/>
    <property type="match status" value="1"/>
</dbReference>
<evidence type="ECO:0000256" key="3">
    <source>
        <dbReference type="ARBA" id="ARBA00022801"/>
    </source>
</evidence>
<evidence type="ECO:0000313" key="11">
    <source>
        <dbReference type="EMBL" id="RSX55854.1"/>
    </source>
</evidence>
<comment type="similarity">
    <text evidence="5 8 10">Belongs to the PTH family.</text>
</comment>
<protein>
    <recommendedName>
        <fullName evidence="7 8">Peptidyl-tRNA hydrolase</fullName>
        <shortName evidence="8">Pth</shortName>
        <ecNumber evidence="1 8">3.1.1.29</ecNumber>
    </recommendedName>
</protein>
<feature type="binding site" evidence="8">
    <location>
        <position position="18"/>
    </location>
    <ligand>
        <name>tRNA</name>
        <dbReference type="ChEBI" id="CHEBI:17843"/>
    </ligand>
</feature>
<comment type="function">
    <text evidence="8">Hydrolyzes ribosome-free peptidyl-tRNAs (with 1 or more amino acids incorporated), which drop off the ribosome during protein synthesis, or as a result of ribosome stalling.</text>
</comment>
<dbReference type="EMBL" id="QXGM01000001">
    <property type="protein sequence ID" value="RSX55854.1"/>
    <property type="molecule type" value="Genomic_DNA"/>
</dbReference>
<dbReference type="RefSeq" id="WP_125963035.1">
    <property type="nucleotide sequence ID" value="NZ_QXGM01000001.1"/>
</dbReference>
<feature type="binding site" evidence="8">
    <location>
        <position position="120"/>
    </location>
    <ligand>
        <name>tRNA</name>
        <dbReference type="ChEBI" id="CHEBI:17843"/>
    </ligand>
</feature>
<dbReference type="GO" id="GO:0000049">
    <property type="term" value="F:tRNA binding"/>
    <property type="evidence" value="ECO:0007669"/>
    <property type="project" value="UniProtKB-UniRule"/>
</dbReference>
<feature type="site" description="Discriminates between blocked and unblocked aminoacyl-tRNA" evidence="8">
    <location>
        <position position="13"/>
    </location>
</feature>
<dbReference type="PROSITE" id="PS01195">
    <property type="entry name" value="PEPT_TRNA_HYDROL_1"/>
    <property type="match status" value="1"/>
</dbReference>
<dbReference type="InterPro" id="IPR018171">
    <property type="entry name" value="Pept_tRNA_hydro_CS"/>
</dbReference>
<name>A0A430FSJ1_9BIFI</name>
<evidence type="ECO:0000256" key="5">
    <source>
        <dbReference type="ARBA" id="ARBA00038063"/>
    </source>
</evidence>
<dbReference type="GO" id="GO:0006515">
    <property type="term" value="P:protein quality control for misfolded or incompletely synthesized proteins"/>
    <property type="evidence" value="ECO:0007669"/>
    <property type="project" value="UniProtKB-UniRule"/>
</dbReference>
<dbReference type="GO" id="GO:0072344">
    <property type="term" value="P:rescue of stalled ribosome"/>
    <property type="evidence" value="ECO:0007669"/>
    <property type="project" value="UniProtKB-UniRule"/>
</dbReference>
<keyword evidence="4 8" id="KW-0694">RNA-binding</keyword>
<dbReference type="NCBIfam" id="TIGR00447">
    <property type="entry name" value="pth"/>
    <property type="match status" value="1"/>
</dbReference>
<comment type="subunit">
    <text evidence="8">Monomer.</text>
</comment>
<accession>A0A430FSJ1</accession>
<evidence type="ECO:0000256" key="8">
    <source>
        <dbReference type="HAMAP-Rule" id="MF_00083"/>
    </source>
</evidence>
<organism evidence="11 12">
    <name type="scientific">Bifidobacterium dolichotidis</name>
    <dbReference type="NCBI Taxonomy" id="2306976"/>
    <lineage>
        <taxon>Bacteria</taxon>
        <taxon>Bacillati</taxon>
        <taxon>Actinomycetota</taxon>
        <taxon>Actinomycetes</taxon>
        <taxon>Bifidobacteriales</taxon>
        <taxon>Bifidobacteriaceae</taxon>
        <taxon>Bifidobacterium</taxon>
    </lineage>
</organism>
<feature type="binding site" evidence="8">
    <location>
        <position position="72"/>
    </location>
    <ligand>
        <name>tRNA</name>
        <dbReference type="ChEBI" id="CHEBI:17843"/>
    </ligand>
</feature>
<dbReference type="EC" id="3.1.1.29" evidence="1 8"/>
<sequence>MAAEFWLIAGLGNKGVRYEGTRHNMGFMVANELAERWSVHFSQFKGLSELGQGTMNLQGKSLKFLLSKPLTFMNNSGQAVDSIAKYYHIKPDHIIVIHDDMDLHFGRIKLKSGGSAGGHNGIKSIDACLHTPNYARVRMGTGHSSREGDAHNNTVNFVLGHFDAQQRKQLPEFVADGADAAEAIMFDGLVKAQDKFNKR</sequence>
<feature type="site" description="Stabilizes the basic form of H active site to accept a proton" evidence="8">
    <location>
        <position position="99"/>
    </location>
</feature>
<dbReference type="PROSITE" id="PS01196">
    <property type="entry name" value="PEPT_TRNA_HYDROL_2"/>
    <property type="match status" value="1"/>
</dbReference>
<keyword evidence="12" id="KW-1185">Reference proteome</keyword>
<keyword evidence="2 8" id="KW-0820">tRNA-binding</keyword>
<dbReference type="Gene3D" id="3.40.50.1470">
    <property type="entry name" value="Peptidyl-tRNA hydrolase"/>
    <property type="match status" value="1"/>
</dbReference>